<dbReference type="STRING" id="295108.HT99x_02574"/>
<accession>A0A0Q9YTQ4</accession>
<dbReference type="AlphaFoldDB" id="A0A0Q9YTQ4"/>
<dbReference type="EMBL" id="LKAJ01000013">
    <property type="protein sequence ID" value="KRG20324.1"/>
    <property type="molecule type" value="Genomic_DNA"/>
</dbReference>
<reference evidence="2" key="1">
    <citation type="submission" date="2015-09" db="EMBL/GenBank/DDBJ databases">
        <title>Draft Genome Sequences of Two Novel Amoeba-resistant Intranuclear Bacteria, Candidatus Berkiella cookevillensis and Candidatus Berkiella aquae.</title>
        <authorList>
            <person name="Mehari Y.T."/>
            <person name="Arivett B.A."/>
            <person name="Farone A.L."/>
            <person name="Gunderson J.H."/>
            <person name="Farone M.B."/>
        </authorList>
    </citation>
    <scope>NUCLEOTIDE SEQUENCE [LARGE SCALE GENOMIC DNA]</scope>
    <source>
        <strain evidence="2">HT99</strain>
    </source>
</reference>
<keyword evidence="1" id="KW-1133">Transmembrane helix</keyword>
<dbReference type="PATRIC" id="fig|1590043.3.peg.2617"/>
<feature type="transmembrane region" description="Helical" evidence="1">
    <location>
        <begin position="12"/>
        <end position="31"/>
    </location>
</feature>
<gene>
    <name evidence="2" type="ORF">HT99x_02574</name>
</gene>
<comment type="caution">
    <text evidence="2">The sequence shown here is derived from an EMBL/GenBank/DDBJ whole genome shotgun (WGS) entry which is preliminary data.</text>
</comment>
<evidence type="ECO:0000313" key="2">
    <source>
        <dbReference type="EMBL" id="KRG20324.1"/>
    </source>
</evidence>
<name>A0A0Q9YTQ4_9GAMM</name>
<organism evidence="2">
    <name type="scientific">Candidatus Berkiella aquae</name>
    <dbReference type="NCBI Taxonomy" id="295108"/>
    <lineage>
        <taxon>Bacteria</taxon>
        <taxon>Pseudomonadati</taxon>
        <taxon>Pseudomonadota</taxon>
        <taxon>Gammaproteobacteria</taxon>
        <taxon>Candidatus Berkiellales</taxon>
        <taxon>Candidatus Berkiellaceae</taxon>
        <taxon>Candidatus Berkiella</taxon>
    </lineage>
</organism>
<dbReference type="SUPFAM" id="SSF52266">
    <property type="entry name" value="SGNH hydrolase"/>
    <property type="match status" value="1"/>
</dbReference>
<keyword evidence="1" id="KW-0472">Membrane</keyword>
<protein>
    <submittedName>
        <fullName evidence="2">Uncharacterized protein</fullName>
    </submittedName>
</protein>
<keyword evidence="1" id="KW-0812">Transmembrane</keyword>
<evidence type="ECO:0000256" key="1">
    <source>
        <dbReference type="SAM" id="Phobius"/>
    </source>
</evidence>
<sequence>MEMMYNQYLKTLVIFIILFALPICGNWLFLYNSGELLPVEEIAHKQCVNNQQCIVGLATRNQGYYYKKALYQETKPKVLILGSSRVMQFRKAFFSQSMINAGGAMNSINEGLSFLRDVLKESTPEAVIIGLDYWWFNQNALEPSLAVKPPPKLSHTLTLRSYLLPYKWLWQQKITLGQYVQRMNPLYSFLEHAEYGIGVDGIFYQNGFAEDGSYVYTKTITGREKNIDDKFELSFTSMAQNGPRFEYGDSIDATHFEQFKEIVKLLEGNKIKVYFFIAPLAPRIANKMDEYQKEYAFIATLRSTLTAAGISFMDFHHPDLIGATDCEFIDGIHGGDLVYAKILRSLAATHPTLNAYVDHQYLTQVTHYYRDIAMIPPQNVQQTEIDFLHLGCDKSTQYVSLRS</sequence>
<proteinExistence type="predicted"/>